<dbReference type="PANTHER" id="PTHR35579:SF6">
    <property type="entry name" value="DUF324 DOMAIN-CONTAINING PROTEIN"/>
    <property type="match status" value="1"/>
</dbReference>
<name>A0A5C4JP49_9HYPH</name>
<dbReference type="AlphaFoldDB" id="A0A5C4JP49"/>
<proteinExistence type="predicted"/>
<keyword evidence="4" id="KW-1185">Reference proteome</keyword>
<dbReference type="PANTHER" id="PTHR35579">
    <property type="entry name" value="CRISPR SYSTEM CMS ENDORIBONUCLEASE CSM3"/>
    <property type="match status" value="1"/>
</dbReference>
<protein>
    <recommendedName>
        <fullName evidence="2">CRISPR type III-associated protein domain-containing protein</fullName>
    </recommendedName>
</protein>
<dbReference type="Pfam" id="PF03787">
    <property type="entry name" value="RAMPs"/>
    <property type="match status" value="2"/>
</dbReference>
<dbReference type="Proteomes" id="UP000307874">
    <property type="component" value="Unassembled WGS sequence"/>
</dbReference>
<dbReference type="OrthoDB" id="7343394at2"/>
<dbReference type="InterPro" id="IPR052216">
    <property type="entry name" value="CRISPR_Csm3_endoribonuclease"/>
</dbReference>
<gene>
    <name evidence="3" type="ORF">FF124_13005</name>
</gene>
<keyword evidence="1" id="KW-0051">Antiviral defense</keyword>
<accession>A0A5C4JP49</accession>
<dbReference type="EMBL" id="VCLB01000007">
    <property type="protein sequence ID" value="TNB47097.1"/>
    <property type="molecule type" value="Genomic_DNA"/>
</dbReference>
<dbReference type="InterPro" id="IPR005537">
    <property type="entry name" value="RAMP_III_fam"/>
</dbReference>
<reference evidence="3 4" key="1">
    <citation type="submission" date="2019-06" db="EMBL/GenBank/DDBJ databases">
        <title>Martelella lutilitoris sp. nov., isolated from a tidal mudflat.</title>
        <authorList>
            <person name="Kim Y.-J."/>
        </authorList>
    </citation>
    <scope>NUCLEOTIDE SEQUENCE [LARGE SCALE GENOMIC DNA]</scope>
    <source>
        <strain evidence="3 4">GH2-6</strain>
    </source>
</reference>
<organism evidence="3 4">
    <name type="scientific">Martelella lutilitoris</name>
    <dbReference type="NCBI Taxonomy" id="2583532"/>
    <lineage>
        <taxon>Bacteria</taxon>
        <taxon>Pseudomonadati</taxon>
        <taxon>Pseudomonadota</taxon>
        <taxon>Alphaproteobacteria</taxon>
        <taxon>Hyphomicrobiales</taxon>
        <taxon>Aurantimonadaceae</taxon>
        <taxon>Martelella</taxon>
    </lineage>
</organism>
<evidence type="ECO:0000313" key="4">
    <source>
        <dbReference type="Proteomes" id="UP000307874"/>
    </source>
</evidence>
<evidence type="ECO:0000259" key="2">
    <source>
        <dbReference type="Pfam" id="PF03787"/>
    </source>
</evidence>
<sequence>MSCSNPNPVLRWRWPMARELVEKWRLEGDLVLDSDLSTWGGADDWVSDQPVARSGDGTVYIPASSLAGAVRSYFEYSGAAFAHNSVHNRIWGNIRGRSSKSSQEGDYTSFLLFDDCLLKPGNGETVLRLRDGVWIDRVEGRASSNIKYDRETVLSGNRFGFSLVAEIPADPAFADAVRDTFFMIAEALKSGRIALGAASSRGMGQVHAEELHWRKLPLNDTAAFLDAFENGEWLLASGLEGRLKRLSRPGRLEIKLNWRPLGSVMVKESGETLVFGAYPFSSPVSGRVVPTLPGSSVKGALRAAAERIMATLAEEGEYGKDDREGFRAYIARHDLVVALFGRDREPEEAEAMMEKKACLREIGPELS</sequence>
<dbReference type="CDD" id="cd09726">
    <property type="entry name" value="RAMP_I_III"/>
    <property type="match status" value="2"/>
</dbReference>
<dbReference type="GO" id="GO:0051607">
    <property type="term" value="P:defense response to virus"/>
    <property type="evidence" value="ECO:0007669"/>
    <property type="project" value="UniProtKB-KW"/>
</dbReference>
<comment type="caution">
    <text evidence="3">The sequence shown here is derived from an EMBL/GenBank/DDBJ whole genome shotgun (WGS) entry which is preliminary data.</text>
</comment>
<feature type="domain" description="CRISPR type III-associated protein" evidence="2">
    <location>
        <begin position="46"/>
        <end position="206"/>
    </location>
</feature>
<evidence type="ECO:0000313" key="3">
    <source>
        <dbReference type="EMBL" id="TNB47097.1"/>
    </source>
</evidence>
<feature type="domain" description="CRISPR type III-associated protein" evidence="2">
    <location>
        <begin position="289"/>
        <end position="343"/>
    </location>
</feature>
<evidence type="ECO:0000256" key="1">
    <source>
        <dbReference type="ARBA" id="ARBA00023118"/>
    </source>
</evidence>